<organism evidence="4 5">
    <name type="scientific">Oceanospirillum multiglobuliferum</name>
    <dbReference type="NCBI Taxonomy" id="64969"/>
    <lineage>
        <taxon>Bacteria</taxon>
        <taxon>Pseudomonadati</taxon>
        <taxon>Pseudomonadota</taxon>
        <taxon>Gammaproteobacteria</taxon>
        <taxon>Oceanospirillales</taxon>
        <taxon>Oceanospirillaceae</taxon>
        <taxon>Oceanospirillum</taxon>
    </lineage>
</organism>
<gene>
    <name evidence="4" type="ORF">BTE48_05595</name>
</gene>
<sequence>MSTEVATGLLLVGLLLITGLAFYAYCLRQQVAQKEQAEREAQQARQLEARTKTLESIHIIAQCALDDQVEIMEASIRLRVLLDIFDADLLQQPEFSVLLEITRRGQHFATHQARKELSKQARMKQDFERIALEGEYREAVLTTARNLLQLQP</sequence>
<evidence type="ECO:0000313" key="5">
    <source>
        <dbReference type="Proteomes" id="UP000191418"/>
    </source>
</evidence>
<name>A0A1T4KGX9_9GAMM</name>
<evidence type="ECO:0000256" key="1">
    <source>
        <dbReference type="SAM" id="Coils"/>
    </source>
</evidence>
<evidence type="ECO:0000256" key="2">
    <source>
        <dbReference type="SAM" id="Phobius"/>
    </source>
</evidence>
<dbReference type="AlphaFoldDB" id="A0A1T4KGX9"/>
<reference evidence="4 5" key="1">
    <citation type="submission" date="2017-01" db="EMBL/GenBank/DDBJ databases">
        <title>Genome Sequencing of a Marine Spirillum, Oceanospirillum multiglobuliferum ATCC 33336, from Japan.</title>
        <authorList>
            <person name="Carney J.G."/>
            <person name="Trachtenberg A.M."/>
            <person name="Rheaume B.A."/>
            <person name="Linnane J.D."/>
            <person name="Pitts N.L."/>
            <person name="Mykles D.L."/>
            <person name="Maclea K.S."/>
        </authorList>
    </citation>
    <scope>NUCLEOTIDE SEQUENCE [LARGE SCALE GENOMIC DNA]</scope>
    <source>
        <strain evidence="4 5">ATCC 33336</strain>
    </source>
</reference>
<keyword evidence="2" id="KW-1133">Transmembrane helix</keyword>
<dbReference type="Pfam" id="PF10675">
    <property type="entry name" value="DUF2489"/>
    <property type="match status" value="1"/>
</dbReference>
<feature type="domain" description="DUF2489" evidence="3">
    <location>
        <begin position="17"/>
        <end position="147"/>
    </location>
</feature>
<comment type="caution">
    <text evidence="4">The sequence shown here is derived from an EMBL/GenBank/DDBJ whole genome shotgun (WGS) entry which is preliminary data.</text>
</comment>
<dbReference type="Proteomes" id="UP000191418">
    <property type="component" value="Unassembled WGS sequence"/>
</dbReference>
<evidence type="ECO:0000259" key="3">
    <source>
        <dbReference type="Pfam" id="PF10675"/>
    </source>
</evidence>
<keyword evidence="5" id="KW-1185">Reference proteome</keyword>
<dbReference type="RefSeq" id="WP_078743711.1">
    <property type="nucleotide sequence ID" value="NZ_FUXG01000001.1"/>
</dbReference>
<keyword evidence="2" id="KW-0812">Transmembrane</keyword>
<accession>A0A1T4KGX9</accession>
<feature type="transmembrane region" description="Helical" evidence="2">
    <location>
        <begin position="6"/>
        <end position="26"/>
    </location>
</feature>
<proteinExistence type="predicted"/>
<keyword evidence="2" id="KW-0472">Membrane</keyword>
<evidence type="ECO:0000313" key="4">
    <source>
        <dbReference type="EMBL" id="OPX56033.1"/>
    </source>
</evidence>
<dbReference type="EMBL" id="MTSM01000005">
    <property type="protein sequence ID" value="OPX56033.1"/>
    <property type="molecule type" value="Genomic_DNA"/>
</dbReference>
<protein>
    <recommendedName>
        <fullName evidence="3">DUF2489 domain-containing protein</fullName>
    </recommendedName>
</protein>
<dbReference type="STRING" id="64969.SAMN02745127_00079"/>
<dbReference type="OrthoDB" id="5740155at2"/>
<dbReference type="InterPro" id="IPR019617">
    <property type="entry name" value="DUF2489"/>
</dbReference>
<feature type="coiled-coil region" evidence="1">
    <location>
        <begin position="27"/>
        <end position="57"/>
    </location>
</feature>
<keyword evidence="1" id="KW-0175">Coiled coil</keyword>